<accession>A0A2W5BYB9</accession>
<evidence type="ECO:0000313" key="1">
    <source>
        <dbReference type="EMBL" id="PZO86738.1"/>
    </source>
</evidence>
<name>A0A2W5BYB9_9BACT</name>
<dbReference type="EMBL" id="QFNK01000096">
    <property type="protein sequence ID" value="PZO86738.1"/>
    <property type="molecule type" value="Genomic_DNA"/>
</dbReference>
<dbReference type="AlphaFoldDB" id="A0A2W5BYB9"/>
<protein>
    <submittedName>
        <fullName evidence="1">Uncharacterized protein</fullName>
    </submittedName>
</protein>
<sequence>MAGALAGSVALGAVLGGCASQAWPFGWWPGHWKWMEYTAKQPYLENGRHTQNQQWANEDWYVQDWLAQHKDGAELVKGFYKSDILREQTDEKGVPVLVVGPNFYHLGGFDKRRVITTVDSLYGITESGKHPTIILRDWFTKKQIGLFTAEGLQLE</sequence>
<proteinExistence type="predicted"/>
<evidence type="ECO:0000313" key="2">
    <source>
        <dbReference type="Proteomes" id="UP000249557"/>
    </source>
</evidence>
<comment type="caution">
    <text evidence="1">The sequence shown here is derived from an EMBL/GenBank/DDBJ whole genome shotgun (WGS) entry which is preliminary data.</text>
</comment>
<organism evidence="1 2">
    <name type="scientific">Micavibrio aeruginosavorus</name>
    <dbReference type="NCBI Taxonomy" id="349221"/>
    <lineage>
        <taxon>Bacteria</taxon>
        <taxon>Pseudomonadati</taxon>
        <taxon>Bdellovibrionota</taxon>
        <taxon>Bdellovibrionia</taxon>
        <taxon>Bdellovibrionales</taxon>
        <taxon>Pseudobdellovibrionaceae</taxon>
        <taxon>Micavibrio</taxon>
    </lineage>
</organism>
<dbReference type="Proteomes" id="UP000249557">
    <property type="component" value="Unassembled WGS sequence"/>
</dbReference>
<reference evidence="1 2" key="1">
    <citation type="submission" date="2017-08" db="EMBL/GenBank/DDBJ databases">
        <title>Infants hospitalized years apart are colonized by the same room-sourced microbial strains.</title>
        <authorList>
            <person name="Brooks B."/>
            <person name="Olm M.R."/>
            <person name="Firek B.A."/>
            <person name="Baker R."/>
            <person name="Thomas B.C."/>
            <person name="Morowitz M.J."/>
            <person name="Banfield J.F."/>
        </authorList>
    </citation>
    <scope>NUCLEOTIDE SEQUENCE [LARGE SCALE GENOMIC DNA]</scope>
    <source>
        <strain evidence="1">S2_018_000_R2_104</strain>
    </source>
</reference>
<gene>
    <name evidence="1" type="ORF">DI626_05725</name>
</gene>